<feature type="region of interest" description="Disordered" evidence="1">
    <location>
        <begin position="1"/>
        <end position="33"/>
    </location>
</feature>
<proteinExistence type="predicted"/>
<name>A0A813E2S8_POLGL</name>
<keyword evidence="3" id="KW-1185">Reference proteome</keyword>
<accession>A0A813E2S8</accession>
<organism evidence="2 3">
    <name type="scientific">Polarella glacialis</name>
    <name type="common">Dinoflagellate</name>
    <dbReference type="NCBI Taxonomy" id="89957"/>
    <lineage>
        <taxon>Eukaryota</taxon>
        <taxon>Sar</taxon>
        <taxon>Alveolata</taxon>
        <taxon>Dinophyceae</taxon>
        <taxon>Suessiales</taxon>
        <taxon>Suessiaceae</taxon>
        <taxon>Polarella</taxon>
    </lineage>
</organism>
<dbReference type="EMBL" id="CAJNNV010007756">
    <property type="protein sequence ID" value="CAE8595317.1"/>
    <property type="molecule type" value="Genomic_DNA"/>
</dbReference>
<gene>
    <name evidence="2" type="ORF">PGLA1383_LOCUS13830</name>
</gene>
<dbReference type="Proteomes" id="UP000654075">
    <property type="component" value="Unassembled WGS sequence"/>
</dbReference>
<evidence type="ECO:0000313" key="2">
    <source>
        <dbReference type="EMBL" id="CAE8595317.1"/>
    </source>
</evidence>
<evidence type="ECO:0000313" key="3">
    <source>
        <dbReference type="Proteomes" id="UP000654075"/>
    </source>
</evidence>
<evidence type="ECO:0000256" key="1">
    <source>
        <dbReference type="SAM" id="MobiDB-lite"/>
    </source>
</evidence>
<feature type="compositionally biased region" description="Basic and acidic residues" evidence="1">
    <location>
        <begin position="1"/>
        <end position="13"/>
    </location>
</feature>
<feature type="non-terminal residue" evidence="2">
    <location>
        <position position="219"/>
    </location>
</feature>
<reference evidence="2" key="1">
    <citation type="submission" date="2021-02" db="EMBL/GenBank/DDBJ databases">
        <authorList>
            <person name="Dougan E. K."/>
            <person name="Rhodes N."/>
            <person name="Thang M."/>
            <person name="Chan C."/>
        </authorList>
    </citation>
    <scope>NUCLEOTIDE SEQUENCE</scope>
</reference>
<sequence length="219" mass="23596">MALDDEASRRRLEAANPDNPAEETLQASSGVGEVRGPLGGAWLAGTRLGEQDTAVRAAGSWLQENWDRVGACAPEEGGLFCSSQGCEAEGGPPNRLKQLQDLEAAASQWELDCPRASALHCAFALLFWVHQQAVAFQPNVSITAAGQKSGGSQQQLFNVILKACSLSQQVTRDVRNLAYARYGREQHGLKDVSQYARGAAEEIRKHAAALREHINNTMA</sequence>
<protein>
    <submittedName>
        <fullName evidence="2">Uncharacterized protein</fullName>
    </submittedName>
</protein>
<dbReference type="AlphaFoldDB" id="A0A813E2S8"/>
<comment type="caution">
    <text evidence="2">The sequence shown here is derived from an EMBL/GenBank/DDBJ whole genome shotgun (WGS) entry which is preliminary data.</text>
</comment>